<comment type="caution">
    <text evidence="2">The sequence shown here is derived from an EMBL/GenBank/DDBJ whole genome shotgun (WGS) entry which is preliminary data.</text>
</comment>
<sequence>MIKRLTAVAVLSAFLAACGGGDDNASTPANTGPAIKLTYSGSPLVPSSSKKARAMASVDASASSPVVPESQDTINRLQDAFKARGADIGVYPGIINGSKLHDIVTSVNNGEAPTSAEMAAANVNISTWTLVNFQYDDMTGYVDTPEKQAAAAQFYKDIRVFAAREYIKGNVVYFARPILSCLPDKLDASGNTLLTSTLSLWIALGGGDNIGHSIGGIRPTPDQMGGDCQTPDATAQASYIDSVVDPLVADYKTALDTIGKCKHNPEAIPENERAAQCWGITPDKK</sequence>
<dbReference type="RefSeq" id="WP_105391022.1">
    <property type="nucleotide sequence ID" value="NZ_PUIQ01000016.1"/>
</dbReference>
<dbReference type="AlphaFoldDB" id="A0A2S8ITC1"/>
<keyword evidence="1" id="KW-0732">Signal</keyword>
<evidence type="ECO:0000313" key="3">
    <source>
        <dbReference type="Proteomes" id="UP000238206"/>
    </source>
</evidence>
<reference evidence="2 3" key="1">
    <citation type="submission" date="2018-02" db="EMBL/GenBank/DDBJ databases">
        <title>Draft genome sequencing of Burkholderia cepacia Y14-15.</title>
        <authorList>
            <person name="Zheng B.-X."/>
        </authorList>
    </citation>
    <scope>NUCLEOTIDE SEQUENCE [LARGE SCALE GENOMIC DNA]</scope>
    <source>
        <strain evidence="2 3">Y14-15</strain>
    </source>
</reference>
<evidence type="ECO:0000313" key="2">
    <source>
        <dbReference type="EMBL" id="PQP17983.1"/>
    </source>
</evidence>
<evidence type="ECO:0008006" key="4">
    <source>
        <dbReference type="Google" id="ProtNLM"/>
    </source>
</evidence>
<organism evidence="2 3">
    <name type="scientific">Burkholderia cepacia</name>
    <name type="common">Pseudomonas cepacia</name>
    <dbReference type="NCBI Taxonomy" id="292"/>
    <lineage>
        <taxon>Bacteria</taxon>
        <taxon>Pseudomonadati</taxon>
        <taxon>Pseudomonadota</taxon>
        <taxon>Betaproteobacteria</taxon>
        <taxon>Burkholderiales</taxon>
        <taxon>Burkholderiaceae</taxon>
        <taxon>Burkholderia</taxon>
        <taxon>Burkholderia cepacia complex</taxon>
    </lineage>
</organism>
<proteinExistence type="predicted"/>
<dbReference type="Proteomes" id="UP000238206">
    <property type="component" value="Unassembled WGS sequence"/>
</dbReference>
<evidence type="ECO:0000256" key="1">
    <source>
        <dbReference type="SAM" id="SignalP"/>
    </source>
</evidence>
<gene>
    <name evidence="2" type="ORF">C5615_14245</name>
</gene>
<feature type="signal peptide" evidence="1">
    <location>
        <begin position="1"/>
        <end position="19"/>
    </location>
</feature>
<name>A0A2S8ITC1_BURCE</name>
<dbReference type="EMBL" id="PUIQ01000016">
    <property type="protein sequence ID" value="PQP17983.1"/>
    <property type="molecule type" value="Genomic_DNA"/>
</dbReference>
<feature type="chain" id="PRO_5015492135" description="Lipoprotein" evidence="1">
    <location>
        <begin position="20"/>
        <end position="285"/>
    </location>
</feature>
<dbReference type="PROSITE" id="PS51257">
    <property type="entry name" value="PROKAR_LIPOPROTEIN"/>
    <property type="match status" value="1"/>
</dbReference>
<protein>
    <recommendedName>
        <fullName evidence="4">Lipoprotein</fullName>
    </recommendedName>
</protein>
<accession>A0A2S8ITC1</accession>